<comment type="caution">
    <text evidence="1">The sequence shown here is derived from an EMBL/GenBank/DDBJ whole genome shotgun (WGS) entry which is preliminary data.</text>
</comment>
<protein>
    <submittedName>
        <fullName evidence="1">Uncharacterized protein</fullName>
    </submittedName>
</protein>
<dbReference type="RefSeq" id="WP_157539595.1">
    <property type="nucleotide sequence ID" value="NZ_WQLA01000001.1"/>
</dbReference>
<organism evidence="1 2">
    <name type="scientific">Mucilaginibacter aquatilis</name>
    <dbReference type="NCBI Taxonomy" id="1517760"/>
    <lineage>
        <taxon>Bacteria</taxon>
        <taxon>Pseudomonadati</taxon>
        <taxon>Bacteroidota</taxon>
        <taxon>Sphingobacteriia</taxon>
        <taxon>Sphingobacteriales</taxon>
        <taxon>Sphingobacteriaceae</taxon>
        <taxon>Mucilaginibacter</taxon>
    </lineage>
</organism>
<dbReference type="Proteomes" id="UP000434850">
    <property type="component" value="Unassembled WGS sequence"/>
</dbReference>
<dbReference type="EMBL" id="WQLA01000001">
    <property type="protein sequence ID" value="MVN89802.1"/>
    <property type="molecule type" value="Genomic_DNA"/>
</dbReference>
<accession>A0A6I4I3Y1</accession>
<evidence type="ECO:0000313" key="1">
    <source>
        <dbReference type="EMBL" id="MVN89802.1"/>
    </source>
</evidence>
<proteinExistence type="predicted"/>
<sequence>MQSFIKRLPLLFIPGIMLLGLLINSCKKEDSNSYINTLLTNGVWRLASVRTELFHADTSKRRDTLNTNCNLLQTFTFTNDGTCSYANFHCLQQNAAGRWQLRTANTTNQNNNNNTNNNNLADSVFLNADVVCKDTIKRNKGNSRPFLGVRITNLGENSLVIEHTRLDTVYRTPVVVQRRLVTRYGFIH</sequence>
<dbReference type="OrthoDB" id="795195at2"/>
<name>A0A6I4I3Y1_9SPHI</name>
<keyword evidence="2" id="KW-1185">Reference proteome</keyword>
<reference evidence="1 2" key="1">
    <citation type="submission" date="2019-12" db="EMBL/GenBank/DDBJ databases">
        <title>Mucilaginibacter sp. HME9299 genome sequencing and assembly.</title>
        <authorList>
            <person name="Kang H."/>
            <person name="Kim H."/>
            <person name="Joh K."/>
        </authorList>
    </citation>
    <scope>NUCLEOTIDE SEQUENCE [LARGE SCALE GENOMIC DNA]</scope>
    <source>
        <strain evidence="1 2">HME9299</strain>
    </source>
</reference>
<dbReference type="AlphaFoldDB" id="A0A6I4I3Y1"/>
<evidence type="ECO:0000313" key="2">
    <source>
        <dbReference type="Proteomes" id="UP000434850"/>
    </source>
</evidence>
<gene>
    <name evidence="1" type="ORF">GO816_01555</name>
</gene>